<dbReference type="SMART" id="SM00160">
    <property type="entry name" value="RanBD"/>
    <property type="match status" value="1"/>
</dbReference>
<dbReference type="PROSITE" id="PS50196">
    <property type="entry name" value="RANBD1"/>
    <property type="match status" value="1"/>
</dbReference>
<dbReference type="AlphaFoldDB" id="A0A175VR84"/>
<feature type="compositionally biased region" description="Low complexity" evidence="1">
    <location>
        <begin position="1114"/>
        <end position="1143"/>
    </location>
</feature>
<protein>
    <submittedName>
        <fullName evidence="3">Nucleoporin nup61</fullName>
    </submittedName>
</protein>
<feature type="domain" description="RanBD1" evidence="2">
    <location>
        <begin position="1157"/>
        <end position="1305"/>
    </location>
</feature>
<name>A0A175VR84_9PEZI</name>
<dbReference type="VEuPathDB" id="FungiDB:MMYC01_209352"/>
<feature type="compositionally biased region" description="Acidic residues" evidence="1">
    <location>
        <begin position="472"/>
        <end position="489"/>
    </location>
</feature>
<feature type="region of interest" description="Disordered" evidence="1">
    <location>
        <begin position="956"/>
        <end position="995"/>
    </location>
</feature>
<evidence type="ECO:0000313" key="3">
    <source>
        <dbReference type="EMBL" id="KXX74007.1"/>
    </source>
</evidence>
<feature type="compositionally biased region" description="Polar residues" evidence="1">
    <location>
        <begin position="397"/>
        <end position="418"/>
    </location>
</feature>
<feature type="region of interest" description="Disordered" evidence="1">
    <location>
        <begin position="1028"/>
        <end position="1217"/>
    </location>
</feature>
<dbReference type="GO" id="GO:0005643">
    <property type="term" value="C:nuclear pore"/>
    <property type="evidence" value="ECO:0007669"/>
    <property type="project" value="UniProtKB-SubCell"/>
</dbReference>
<dbReference type="OrthoDB" id="185618at2759"/>
<feature type="compositionally biased region" description="Polar residues" evidence="1">
    <location>
        <begin position="73"/>
        <end position="96"/>
    </location>
</feature>
<feature type="compositionally biased region" description="Low complexity" evidence="1">
    <location>
        <begin position="632"/>
        <end position="644"/>
    </location>
</feature>
<dbReference type="Pfam" id="PF00638">
    <property type="entry name" value="Ran_BP1"/>
    <property type="match status" value="1"/>
</dbReference>
<evidence type="ECO:0000256" key="1">
    <source>
        <dbReference type="SAM" id="MobiDB-lite"/>
    </source>
</evidence>
<accession>A0A175VR84</accession>
<reference evidence="3 4" key="1">
    <citation type="journal article" date="2016" name="Genome Announc.">
        <title>Genome Sequence of Madurella mycetomatis mm55, Isolated from a Human Mycetoma Case in Sudan.</title>
        <authorList>
            <person name="Smit S."/>
            <person name="Derks M.F."/>
            <person name="Bervoets S."/>
            <person name="Fahal A."/>
            <person name="van Leeuwen W."/>
            <person name="van Belkum A."/>
            <person name="van de Sande W.W."/>
        </authorList>
    </citation>
    <scope>NUCLEOTIDE SEQUENCE [LARGE SCALE GENOMIC DNA]</scope>
    <source>
        <strain evidence="4">mm55</strain>
    </source>
</reference>
<feature type="compositionally biased region" description="Low complexity" evidence="1">
    <location>
        <begin position="580"/>
        <end position="594"/>
    </location>
</feature>
<feature type="compositionally biased region" description="Polar residues" evidence="1">
    <location>
        <begin position="736"/>
        <end position="748"/>
    </location>
</feature>
<evidence type="ECO:0000313" key="4">
    <source>
        <dbReference type="Proteomes" id="UP000078237"/>
    </source>
</evidence>
<feature type="region of interest" description="Disordered" evidence="1">
    <location>
        <begin position="1"/>
        <end position="140"/>
    </location>
</feature>
<proteinExistence type="predicted"/>
<feature type="region of interest" description="Disordered" evidence="1">
    <location>
        <begin position="629"/>
        <end position="867"/>
    </location>
</feature>
<feature type="region of interest" description="Disordered" evidence="1">
    <location>
        <begin position="453"/>
        <end position="594"/>
    </location>
</feature>
<feature type="compositionally biased region" description="Polar residues" evidence="1">
    <location>
        <begin position="801"/>
        <end position="815"/>
    </location>
</feature>
<dbReference type="InterPro" id="IPR000156">
    <property type="entry name" value="Ran_bind_dom"/>
</dbReference>
<feature type="compositionally biased region" description="Polar residues" evidence="1">
    <location>
        <begin position="840"/>
        <end position="852"/>
    </location>
</feature>
<feature type="compositionally biased region" description="Low complexity" evidence="1">
    <location>
        <begin position="959"/>
        <end position="993"/>
    </location>
</feature>
<feature type="compositionally biased region" description="Polar residues" evidence="1">
    <location>
        <begin position="922"/>
        <end position="935"/>
    </location>
</feature>
<dbReference type="EMBL" id="LCTW02000398">
    <property type="protein sequence ID" value="KXX74007.1"/>
    <property type="molecule type" value="Genomic_DNA"/>
</dbReference>
<feature type="compositionally biased region" description="Low complexity" evidence="1">
    <location>
        <begin position="490"/>
        <end position="504"/>
    </location>
</feature>
<feature type="region of interest" description="Disordered" evidence="1">
    <location>
        <begin position="905"/>
        <end position="935"/>
    </location>
</feature>
<keyword evidence="4" id="KW-1185">Reference proteome</keyword>
<feature type="compositionally biased region" description="Polar residues" evidence="1">
    <location>
        <begin position="701"/>
        <end position="711"/>
    </location>
</feature>
<sequence>MDLPSKKRSIFGFTGLFRSSPSSADASDAKPDAFTKAARVQPEFNSASAPQSPVKRASESQLASRKIIGRPQGPSSKLSQSISASDVMRQPSSNGVATPKRMPGDNPNKPLSSSFTSTLSRPPLSNTKATNFSGTTSTPRNIFRSSALYSRPGLPAFSPRVPPNTLTQSFPPNTPGRVPRGSSADVNGRMLSHTASTELFPMRIPSPPRHLTGEMLAKEVPEDPNRTGSVYADEFLAHYCPPDLDEQQRRQFFCILDLRRLKYAADEVFTKKDWKINILNFAKEYEKSRSLIMLRYGLYEFKTVRASEAVKKEWKQKHGIADSDDEADASPQANGVSKRKAEEELTPSGSALMASVSGGNKRARAPEFSATNKRKADVVGEPDENHPSKLQRPAPTPQKTPSATKSMFENIANSSTPAKPTAKNDLFGASSGPRPNGALGRSVFEAAPKPAAGASNIFGHLSDESKGSGNEGADEESETSTNADEDESMGQDASQSDEAAASGGVSTPQFVDAKKAVTTNGTSSPSSEAGESTQGRSIFERITRGSDGQPVRKLPSQDGSALFAAPAVKSRSVSPVKEQPPAAAPTNNTWNANTPIKFSAQTTTSFGSTAPKSTGSATIDFGTQAAKKIDEAPAAASAPAEAPKGSTSQNIFGAPTKKMEETSGKSEPAAHAPTKAANMFSLPQKSAETPAAAPPIFGGSKPSTSAATSLFGSAAPAFGQLNGKEEGKDAKVASETGPSTLFGTSPATAASEAPKSNIFQQPTVFGSQKRVEPTPVPQPQPGSLFGNTQTAEGQAAKPATSLFSADSTKTTSNIFGGSAAPTGVAAEEPAAKKFAFGSGETKSGSSLFGSGASTPAPEPPKPAETKSIFGATTTPAASTTETKSIFGATMPAASATETKSIFGAASTPAVEPKPLFGGTTGSGETKSLFGSTTGSGEAKPLFGSVAGATETKPATIFGSTTTAAPATSTPTFSFGSSQAPAAPEPAAAQPSGPIFGTGGNASFTFSAAPSDGATINNPFASGGAGSYSAPSSFNFGSGDSQPASTSFTFGSGPTPTFSFGGTPNNSTSGQPSGSLFTFGASPQPSGGPIFNQNPPTATSIFGNSLAPGPGGTSTGTNTPFTFGGASSLATTPAATTPEPSANAEDGQGTNADGDEAPQEQISLTEGGPGEQDETVVHEVRAKALKLVTGGDSEDDSGSNADKSKAAKKSPWRVQGVGPLRLLKHKTTGSVRLLLRAEPRGHVALNKMVLPEFTYKAEPSGSKYVKVTVATDDGKNLETWMLQVKTAEMARALAESLEEHKKANEKK</sequence>
<feature type="compositionally biased region" description="Polar residues" evidence="1">
    <location>
        <begin position="109"/>
        <end position="140"/>
    </location>
</feature>
<dbReference type="SUPFAM" id="SSF50729">
    <property type="entry name" value="PH domain-like"/>
    <property type="match status" value="1"/>
</dbReference>
<dbReference type="Gene3D" id="2.30.29.30">
    <property type="entry name" value="Pleckstrin-homology domain (PH domain)/Phosphotyrosine-binding domain (PTB)"/>
    <property type="match status" value="1"/>
</dbReference>
<feature type="region of interest" description="Disordered" evidence="1">
    <location>
        <begin position="154"/>
        <end position="186"/>
    </location>
</feature>
<evidence type="ECO:0000259" key="2">
    <source>
        <dbReference type="PROSITE" id="PS50196"/>
    </source>
</evidence>
<dbReference type="PANTHER" id="PTHR38697">
    <property type="entry name" value="NUCLEAR PORE COMPLEX PROTEIN SIMILAR TO S. CEREVISIAE NUP2 (EUROFUNG)"/>
    <property type="match status" value="1"/>
</dbReference>
<feature type="compositionally biased region" description="Low complexity" evidence="1">
    <location>
        <begin position="825"/>
        <end position="836"/>
    </location>
</feature>
<dbReference type="InterPro" id="IPR053074">
    <property type="entry name" value="NPC_Nucleoporin"/>
</dbReference>
<gene>
    <name evidence="3" type="ORF">MMYC01_209352</name>
</gene>
<feature type="compositionally biased region" description="Polar residues" evidence="1">
    <location>
        <begin position="517"/>
        <end position="536"/>
    </location>
</feature>
<dbReference type="CDD" id="cd13170">
    <property type="entry name" value="RanBD_NUP50"/>
    <property type="match status" value="1"/>
</dbReference>
<feature type="compositionally biased region" description="Basic and acidic residues" evidence="1">
    <location>
        <begin position="723"/>
        <end position="732"/>
    </location>
</feature>
<comment type="caution">
    <text evidence="3">The sequence shown here is derived from an EMBL/GenBank/DDBJ whole genome shotgun (WGS) entry which is preliminary data.</text>
</comment>
<organism evidence="3 4">
    <name type="scientific">Madurella mycetomatis</name>
    <dbReference type="NCBI Taxonomy" id="100816"/>
    <lineage>
        <taxon>Eukaryota</taxon>
        <taxon>Fungi</taxon>
        <taxon>Dikarya</taxon>
        <taxon>Ascomycota</taxon>
        <taxon>Pezizomycotina</taxon>
        <taxon>Sordariomycetes</taxon>
        <taxon>Sordariomycetidae</taxon>
        <taxon>Sordariales</taxon>
        <taxon>Sordariales incertae sedis</taxon>
        <taxon>Madurella</taxon>
    </lineage>
</organism>
<dbReference type="Proteomes" id="UP000078237">
    <property type="component" value="Unassembled WGS sequence"/>
</dbReference>
<feature type="compositionally biased region" description="Polar residues" evidence="1">
    <location>
        <begin position="1033"/>
        <end position="1102"/>
    </location>
</feature>
<dbReference type="STRING" id="100816.A0A175VR84"/>
<dbReference type="InterPro" id="IPR011993">
    <property type="entry name" value="PH-like_dom_sf"/>
</dbReference>
<dbReference type="PANTHER" id="PTHR38697:SF1">
    <property type="entry name" value="NUCLEAR PORE COMPLEX PROTEIN SIMILAR TO S. CEREVISIAE NUP2 (EUROFUNG)"/>
    <property type="match status" value="1"/>
</dbReference>
<feature type="compositionally biased region" description="Polar residues" evidence="1">
    <location>
        <begin position="757"/>
        <end position="766"/>
    </location>
</feature>
<feature type="compositionally biased region" description="Basic and acidic residues" evidence="1">
    <location>
        <begin position="374"/>
        <end position="387"/>
    </location>
</feature>
<feature type="region of interest" description="Disordered" evidence="1">
    <location>
        <begin position="317"/>
        <end position="441"/>
    </location>
</feature>